<feature type="domain" description="Transposable element P transposase-like RNase H C-terminal" evidence="5">
    <location>
        <begin position="1106"/>
        <end position="1140"/>
    </location>
</feature>
<dbReference type="PANTHER" id="PTHR10773">
    <property type="entry name" value="DNA-DIRECTED RNA POLYMERASES I, II, AND III SUBUNIT RPABC2"/>
    <property type="match status" value="1"/>
</dbReference>
<dbReference type="PANTHER" id="PTHR10773:SF19">
    <property type="match status" value="1"/>
</dbReference>
<feature type="domain" description="Transposable element P transposase-like GTP-binding insertion" evidence="4">
    <location>
        <begin position="953"/>
        <end position="1048"/>
    </location>
</feature>
<feature type="non-terminal residue" evidence="6">
    <location>
        <position position="1523"/>
    </location>
</feature>
<evidence type="ECO:0000259" key="4">
    <source>
        <dbReference type="Pfam" id="PF21788"/>
    </source>
</evidence>
<evidence type="ECO:0000259" key="5">
    <source>
        <dbReference type="Pfam" id="PF21789"/>
    </source>
</evidence>
<dbReference type="Pfam" id="PF21789">
    <property type="entry name" value="TNP-like_RNaseH_C"/>
    <property type="match status" value="1"/>
</dbReference>
<feature type="compositionally biased region" description="Polar residues" evidence="2">
    <location>
        <begin position="114"/>
        <end position="129"/>
    </location>
</feature>
<dbReference type="OrthoDB" id="6638485at2759"/>
<dbReference type="Pfam" id="PF21787">
    <property type="entry name" value="TNP-like_RNaseH_N"/>
    <property type="match status" value="1"/>
</dbReference>
<accession>A0A6G0Y5H3</accession>
<organism evidence="6 7">
    <name type="scientific">Aphis craccivora</name>
    <name type="common">Cowpea aphid</name>
    <dbReference type="NCBI Taxonomy" id="307492"/>
    <lineage>
        <taxon>Eukaryota</taxon>
        <taxon>Metazoa</taxon>
        <taxon>Ecdysozoa</taxon>
        <taxon>Arthropoda</taxon>
        <taxon>Hexapoda</taxon>
        <taxon>Insecta</taxon>
        <taxon>Pterygota</taxon>
        <taxon>Neoptera</taxon>
        <taxon>Paraneoptera</taxon>
        <taxon>Hemiptera</taxon>
        <taxon>Sternorrhyncha</taxon>
        <taxon>Aphidomorpha</taxon>
        <taxon>Aphidoidea</taxon>
        <taxon>Aphididae</taxon>
        <taxon>Aphidini</taxon>
        <taxon>Aphis</taxon>
        <taxon>Aphis</taxon>
    </lineage>
</organism>
<feature type="compositionally biased region" description="Polar residues" evidence="2">
    <location>
        <begin position="745"/>
        <end position="763"/>
    </location>
</feature>
<dbReference type="InterPro" id="IPR048367">
    <property type="entry name" value="TNP-like_RNaseH_C"/>
</dbReference>
<reference evidence="6 7" key="1">
    <citation type="submission" date="2019-08" db="EMBL/GenBank/DDBJ databases">
        <title>Whole genome of Aphis craccivora.</title>
        <authorList>
            <person name="Voronova N.V."/>
            <person name="Shulinski R.S."/>
            <person name="Bandarenka Y.V."/>
            <person name="Zhorov D.G."/>
            <person name="Warner D."/>
        </authorList>
    </citation>
    <scope>NUCLEOTIDE SEQUENCE [LARGE SCALE GENOMIC DNA]</scope>
    <source>
        <strain evidence="6">180601</strain>
        <tissue evidence="6">Whole Body</tissue>
    </source>
</reference>
<name>A0A6G0Y5H3_APHCR</name>
<comment type="caution">
    <text evidence="6">The sequence shown here is derived from an EMBL/GenBank/DDBJ whole genome shotgun (WGS) entry which is preliminary data.</text>
</comment>
<evidence type="ECO:0000313" key="7">
    <source>
        <dbReference type="Proteomes" id="UP000478052"/>
    </source>
</evidence>
<feature type="domain" description="Transposable element P transposase-like RNase H" evidence="3">
    <location>
        <begin position="867"/>
        <end position="925"/>
    </location>
</feature>
<evidence type="ECO:0000313" key="6">
    <source>
        <dbReference type="EMBL" id="KAF0749449.1"/>
    </source>
</evidence>
<feature type="coiled-coil region" evidence="1">
    <location>
        <begin position="786"/>
        <end position="813"/>
    </location>
</feature>
<dbReference type="InterPro" id="IPR048366">
    <property type="entry name" value="TNP-like_GBD"/>
</dbReference>
<dbReference type="InterPro" id="IPR048365">
    <property type="entry name" value="TNP-like_RNaseH_N"/>
</dbReference>
<dbReference type="Proteomes" id="UP000478052">
    <property type="component" value="Unassembled WGS sequence"/>
</dbReference>
<dbReference type="Pfam" id="PF21788">
    <property type="entry name" value="TNP-like_GBD"/>
    <property type="match status" value="1"/>
</dbReference>
<gene>
    <name evidence="6" type="ORF">FWK35_00013886</name>
</gene>
<evidence type="ECO:0000259" key="3">
    <source>
        <dbReference type="Pfam" id="PF21787"/>
    </source>
</evidence>
<protein>
    <submittedName>
        <fullName evidence="6">Uncharacterized protein</fullName>
    </submittedName>
</protein>
<evidence type="ECO:0000256" key="1">
    <source>
        <dbReference type="SAM" id="Coils"/>
    </source>
</evidence>
<proteinExistence type="predicted"/>
<evidence type="ECO:0000256" key="2">
    <source>
        <dbReference type="SAM" id="MobiDB-lite"/>
    </source>
</evidence>
<feature type="region of interest" description="Disordered" evidence="2">
    <location>
        <begin position="726"/>
        <end position="769"/>
    </location>
</feature>
<sequence>MFLIILYQNTENQVDDSTSAYNKTDCIINFETDNSKFNNYEDCLKDNIELNYEEYVEVVTSIDVPGNISNEKNLNVPNKLHQLLKIKLMTDNIELTYEDVEVVTSIDVPGNISNENNLNVPNNTSPTTEDQVRKRGIISHKKKNWNREVMQQNRLLGKAYIGFQRQGKKVSQDVNKDERKMKPTCASTFCNKSKNRYCDNFSESERSELFNHFWNNCTSWAEKKTFCVNMITKTETKRIMTESEKSRRDNSYTYHLKKEEISLPVCKKMFLNTFCLNEWMEIEEPIPVSVSVRHNHLISWFGSLPKMPSYYCRKRSERLYFEGPFNSKQEVYDVYLLKCKEENNMKPLSRSFFSRFMTQKKFSIYQPRKDLCDTCSSYKVKQVNEENYELHIAQKNQAREELKVDTLDAVAFKKIVLTMDLQAVKLCSALNAKPNHPCSNYWWDESQGGLEASVFTSIILNHIKQKCIDETQNKKKDIIIYSDGCGYQNHNTVLSNALLKFSIENNVIIEQKFLVKGHTQMPCGSVHSSIERTIKNKEIFLPSDYTKLTKLARKNPSPYESHSVNYSDFYDYKKLNYYKSIRPGRSKGDPEVRNIRALKYDPTTKKIYYEINFEHEYTELPHQATWVENVLYVKFQKVLILVFHFTQQGLKQSWMNECQIELCLPSYRVCSNHFSPQFIIPNGSLKKMQYQVLNYYHLLSSPNCYFYEHSVPGSSTQSSQTALEFDSPVSSSLKRTPARKKLFDNESSPLKRSPILSSPPNLTKKTRAERHLTMVKQKFSEKQIKTKKLKRQVSSLQNKLNSYEDLIESLKDNPLLSENAANQLQISGSDVLRDIIKRKFAAYTFVRKSFADVLPHPKSITKWVKYLNGHWKMPIGYFFINSLNGSERGNLLKKSLELMHETGAKVHSITFDGAHTNTAMCKYLGANFSTSESSFFFEHPVSKETVFIFYDACHMLKLIRNTFGDKKLLFNDKNEEVNWDFIKNVYNKEKNEGLKVATKLSSRHIFYFNEKMNVKLAAQVISNRVSNALKCCDVLGDSSFKGSRGTTECWNENSQKTHTICLENGQKIIDCNRKTDFVGLVYGLKILLNLYEYLNSKYGLSYLLPYKLSQDHIETFFSAVRIRGGYNNNPTCRQFSIAYKKLLVHNQATGSQYGNCLAMLDPTELSTVNVGPDSILHHTSEINEVDDAIVKEHDHSYLYTLNRLSPLVESIKSIDDVKLVENNDYPKNVIAGSSKHLCLEVLTKNNDGDINMHTLEKSDLQLTVENNENVSDMIDNGGLSIHMMKDDDGINWSFFEKSGLDLTKDFPTDRGHFDEKNIIHADLKRSIVLYSPCRPTKIEFPTSPDGSGYPRKFSSEFYFKTVRSGVRIPRLWLCEKISVHEISKQHIQAVEVRNIWSQNKTIDSQLETQINKEALFWKNVLTRLIKIILFLTAGNTALRGNEGSTNQHLSEGNFMRTVKLLADFDPILSKLLNDEKYKIKYLSWQIQNEIIQLLSTEVCKIIINEVKTSKFYSLIVDSTQDIT</sequence>
<keyword evidence="7" id="KW-1185">Reference proteome</keyword>
<dbReference type="EMBL" id="VUJU01006096">
    <property type="protein sequence ID" value="KAF0749449.1"/>
    <property type="molecule type" value="Genomic_DNA"/>
</dbReference>
<keyword evidence="1" id="KW-0175">Coiled coil</keyword>
<feature type="region of interest" description="Disordered" evidence="2">
    <location>
        <begin position="114"/>
        <end position="133"/>
    </location>
</feature>